<evidence type="ECO:0000256" key="6">
    <source>
        <dbReference type="ARBA" id="ARBA00023118"/>
    </source>
</evidence>
<dbReference type="RefSeq" id="WP_271436306.1">
    <property type="nucleotide sequence ID" value="NZ_CP073355.1"/>
</dbReference>
<dbReference type="CDD" id="cd09634">
    <property type="entry name" value="Cas1_I-II-III"/>
    <property type="match status" value="1"/>
</dbReference>
<name>A0AAX3BFY3_9SPIR</name>
<dbReference type="Proteomes" id="UP001056539">
    <property type="component" value="Chromosome"/>
</dbReference>
<dbReference type="InterPro" id="IPR042206">
    <property type="entry name" value="CRISPR-assoc_Cas1_C"/>
</dbReference>
<evidence type="ECO:0000313" key="12">
    <source>
        <dbReference type="EMBL" id="URA11171.1"/>
    </source>
</evidence>
<dbReference type="InterPro" id="IPR002729">
    <property type="entry name" value="CRISPR-assoc_Cas1"/>
</dbReference>
<dbReference type="EMBL" id="CP073355">
    <property type="protein sequence ID" value="URA11171.1"/>
    <property type="molecule type" value="Genomic_DNA"/>
</dbReference>
<dbReference type="EC" id="3.1.-.-" evidence="10"/>
<comment type="subunit">
    <text evidence="9 10">Homodimer, forms a heterotetramer with a Cas2 homodimer.</text>
</comment>
<comment type="function">
    <text evidence="10">CRISPR (clustered regularly interspaced short palindromic repeat), is an adaptive immune system that provides protection against mobile genetic elements (viruses, transposable elements and conjugative plasmids). CRISPR clusters contain spacers, sequences complementary to antecedent mobile elements, and target invading nucleic acids. CRISPR clusters are transcribed and processed into CRISPR RNA (crRNA). Acts as a dsDNA endonuclease. Involved in the integration of spacer DNA into the CRISPR cassette.</text>
</comment>
<dbReference type="Gene3D" id="1.20.120.920">
    <property type="entry name" value="CRISPR-associated endonuclease Cas1, C-terminal domain"/>
    <property type="match status" value="1"/>
</dbReference>
<dbReference type="GO" id="GO:0046872">
    <property type="term" value="F:metal ion binding"/>
    <property type="evidence" value="ECO:0007669"/>
    <property type="project" value="UniProtKB-UniRule"/>
</dbReference>
<evidence type="ECO:0000256" key="8">
    <source>
        <dbReference type="ARBA" id="ARBA00023211"/>
    </source>
</evidence>
<evidence type="ECO:0000256" key="1">
    <source>
        <dbReference type="ARBA" id="ARBA00022722"/>
    </source>
</evidence>
<dbReference type="InterPro" id="IPR050646">
    <property type="entry name" value="Cas1"/>
</dbReference>
<dbReference type="HAMAP" id="MF_01470">
    <property type="entry name" value="Cas1"/>
    <property type="match status" value="1"/>
</dbReference>
<dbReference type="GO" id="GO:0004519">
    <property type="term" value="F:endonuclease activity"/>
    <property type="evidence" value="ECO:0007669"/>
    <property type="project" value="UniProtKB-UniRule"/>
</dbReference>
<dbReference type="Pfam" id="PF01867">
    <property type="entry name" value="Cas_Cas1"/>
    <property type="match status" value="1"/>
</dbReference>
<evidence type="ECO:0000256" key="3">
    <source>
        <dbReference type="ARBA" id="ARBA00022759"/>
    </source>
</evidence>
<dbReference type="AlphaFoldDB" id="A0AAX3BFY3"/>
<keyword evidence="1 10" id="KW-0540">Nuclease</keyword>
<evidence type="ECO:0000256" key="5">
    <source>
        <dbReference type="ARBA" id="ARBA00022842"/>
    </source>
</evidence>
<protein>
    <recommendedName>
        <fullName evidence="10">CRISPR-associated endonuclease Cas1</fullName>
        <ecNumber evidence="10">3.1.-.-</ecNumber>
    </recommendedName>
</protein>
<dbReference type="PANTHER" id="PTHR34353:SF2">
    <property type="entry name" value="CRISPR-ASSOCIATED ENDONUCLEASE CAS1 1"/>
    <property type="match status" value="1"/>
</dbReference>
<keyword evidence="6 10" id="KW-0051">Antiviral defense</keyword>
<comment type="cofactor">
    <cofactor evidence="10">
        <name>Mg(2+)</name>
        <dbReference type="ChEBI" id="CHEBI:18420"/>
    </cofactor>
    <cofactor evidence="10">
        <name>Mn(2+)</name>
        <dbReference type="ChEBI" id="CHEBI:29035"/>
    </cofactor>
</comment>
<sequence length="338" mass="39390">MLLFLVTFGSFLHVRDGLITVKIGEKGEEKRFSPKKIESIFITSGAAISTDVISLCYENNIDIVFLNKFGDPISRVWHSKLGSTTLIRKKQLEISTGETGTKYARYFINKKFENQLEWIEKLIKTRPNHKNILQNLQETIIKHKNSLNEVNGTIEEIRNTLLGIEGSVGREYFKTISQLLPESFQFEERSRNPAKDEFNAALNYHYGILYSLVEKACILAGIDPFIGIMHVDNYNKKSFVFDAIEMVRIYAEESTLYLFSNRKLGKKDFQKLQNGVLIEDNGKKTIIEHFTAFLDEPIRYRGRNIKRKHMPLFELRHLANEWLQNEREQFEKLEIEEV</sequence>
<organism evidence="12 13">
    <name type="scientific">Thermospira aquatica</name>
    <dbReference type="NCBI Taxonomy" id="2828656"/>
    <lineage>
        <taxon>Bacteria</taxon>
        <taxon>Pseudomonadati</taxon>
        <taxon>Spirochaetota</taxon>
        <taxon>Spirochaetia</taxon>
        <taxon>Brevinematales</taxon>
        <taxon>Thermospiraceae</taxon>
        <taxon>Thermospira</taxon>
    </lineage>
</organism>
<keyword evidence="13" id="KW-1185">Reference proteome</keyword>
<feature type="binding site" evidence="10">
    <location>
        <position position="245"/>
    </location>
    <ligand>
        <name>Mn(2+)</name>
        <dbReference type="ChEBI" id="CHEBI:29035"/>
    </ligand>
</feature>
<feature type="binding site" evidence="10">
    <location>
        <position position="165"/>
    </location>
    <ligand>
        <name>Mn(2+)</name>
        <dbReference type="ChEBI" id="CHEBI:29035"/>
    </ligand>
</feature>
<dbReference type="NCBIfam" id="TIGR00287">
    <property type="entry name" value="cas1"/>
    <property type="match status" value="1"/>
</dbReference>
<evidence type="ECO:0000313" key="13">
    <source>
        <dbReference type="Proteomes" id="UP001056539"/>
    </source>
</evidence>
<keyword evidence="2 10" id="KW-0479">Metal-binding</keyword>
<keyword evidence="7 10" id="KW-0238">DNA-binding</keyword>
<evidence type="ECO:0000256" key="2">
    <source>
        <dbReference type="ARBA" id="ARBA00022723"/>
    </source>
</evidence>
<dbReference type="InterPro" id="IPR042211">
    <property type="entry name" value="CRISPR-assoc_Cas1_N"/>
</dbReference>
<dbReference type="GO" id="GO:0051607">
    <property type="term" value="P:defense response to virus"/>
    <property type="evidence" value="ECO:0007669"/>
    <property type="project" value="UniProtKB-UniRule"/>
</dbReference>
<keyword evidence="11" id="KW-0175">Coiled coil</keyword>
<dbReference type="GO" id="GO:0043571">
    <property type="term" value="P:maintenance of CRISPR repeat elements"/>
    <property type="evidence" value="ECO:0007669"/>
    <property type="project" value="UniProtKB-UniRule"/>
</dbReference>
<keyword evidence="4 10" id="KW-0378">Hydrolase</keyword>
<reference evidence="12" key="2">
    <citation type="submission" date="2022-06" db="EMBL/GenBank/DDBJ databases">
        <title>Thermospira aquatica gen. nov., sp. nov.</title>
        <authorList>
            <person name="Ben Ali Gam Z."/>
            <person name="Labat M."/>
        </authorList>
    </citation>
    <scope>NUCLEOTIDE SEQUENCE</scope>
    <source>
        <strain evidence="12">F1F22</strain>
    </source>
</reference>
<accession>A0AAX3BFY3</accession>
<dbReference type="GO" id="GO:0003677">
    <property type="term" value="F:DNA binding"/>
    <property type="evidence" value="ECO:0007669"/>
    <property type="project" value="UniProtKB-KW"/>
</dbReference>
<comment type="similarity">
    <text evidence="10">Belongs to the CRISPR-associated endonuclease Cas1 family.</text>
</comment>
<keyword evidence="8 10" id="KW-0464">Manganese</keyword>
<evidence type="ECO:0000256" key="11">
    <source>
        <dbReference type="SAM" id="Coils"/>
    </source>
</evidence>
<dbReference type="Gene3D" id="3.100.10.20">
    <property type="entry name" value="CRISPR-associated endonuclease Cas1, N-terminal domain"/>
    <property type="match status" value="1"/>
</dbReference>
<evidence type="ECO:0000256" key="10">
    <source>
        <dbReference type="HAMAP-Rule" id="MF_01470"/>
    </source>
</evidence>
<evidence type="ECO:0000256" key="4">
    <source>
        <dbReference type="ARBA" id="ARBA00022801"/>
    </source>
</evidence>
<feature type="binding site" evidence="10">
    <location>
        <position position="230"/>
    </location>
    <ligand>
        <name>Mn(2+)</name>
        <dbReference type="ChEBI" id="CHEBI:29035"/>
    </ligand>
</feature>
<dbReference type="KEGG" id="taqu:KDW03_05085"/>
<gene>
    <name evidence="10 12" type="primary">cas1</name>
    <name evidence="12" type="ORF">KDW03_05085</name>
</gene>
<proteinExistence type="inferred from homology"/>
<evidence type="ECO:0000256" key="9">
    <source>
        <dbReference type="ARBA" id="ARBA00038592"/>
    </source>
</evidence>
<dbReference type="GO" id="GO:0016787">
    <property type="term" value="F:hydrolase activity"/>
    <property type="evidence" value="ECO:0007669"/>
    <property type="project" value="UniProtKB-KW"/>
</dbReference>
<feature type="coiled-coil region" evidence="11">
    <location>
        <begin position="119"/>
        <end position="153"/>
    </location>
</feature>
<dbReference type="PANTHER" id="PTHR34353">
    <property type="entry name" value="CRISPR-ASSOCIATED ENDONUCLEASE CAS1 1"/>
    <property type="match status" value="1"/>
</dbReference>
<keyword evidence="3 10" id="KW-0255">Endonuclease</keyword>
<keyword evidence="5 10" id="KW-0460">Magnesium</keyword>
<reference evidence="12" key="1">
    <citation type="submission" date="2021-04" db="EMBL/GenBank/DDBJ databases">
        <authorList>
            <person name="Postec A."/>
        </authorList>
    </citation>
    <scope>NUCLEOTIDE SEQUENCE</scope>
    <source>
        <strain evidence="12">F1F22</strain>
    </source>
</reference>
<evidence type="ECO:0000256" key="7">
    <source>
        <dbReference type="ARBA" id="ARBA00023125"/>
    </source>
</evidence>